<comment type="caution">
    <text evidence="1">The sequence shown here is derived from an EMBL/GenBank/DDBJ whole genome shotgun (WGS) entry which is preliminary data.</text>
</comment>
<name>A0AC61RPI1_9FIRM</name>
<protein>
    <submittedName>
        <fullName evidence="1">Radical SAM protein</fullName>
    </submittedName>
</protein>
<dbReference type="Proteomes" id="UP000304953">
    <property type="component" value="Unassembled WGS sequence"/>
</dbReference>
<proteinExistence type="predicted"/>
<organism evidence="1 2">
    <name type="scientific">Petralouisia muris</name>
    <dbReference type="NCBI Taxonomy" id="3032872"/>
    <lineage>
        <taxon>Bacteria</taxon>
        <taxon>Bacillati</taxon>
        <taxon>Bacillota</taxon>
        <taxon>Clostridia</taxon>
        <taxon>Lachnospirales</taxon>
        <taxon>Lachnospiraceae</taxon>
        <taxon>Petralouisia</taxon>
    </lineage>
</organism>
<reference evidence="1" key="1">
    <citation type="submission" date="2019-04" db="EMBL/GenBank/DDBJ databases">
        <title>Microbes associate with the intestines of laboratory mice.</title>
        <authorList>
            <person name="Navarre W."/>
            <person name="Wong E."/>
            <person name="Huang K."/>
            <person name="Tropini C."/>
            <person name="Ng K."/>
            <person name="Yu B."/>
        </authorList>
    </citation>
    <scope>NUCLEOTIDE SEQUENCE</scope>
    <source>
        <strain evidence="1">NM01_1-7b</strain>
    </source>
</reference>
<accession>A0AC61RPI1</accession>
<evidence type="ECO:0000313" key="2">
    <source>
        <dbReference type="Proteomes" id="UP000304953"/>
    </source>
</evidence>
<keyword evidence="2" id="KW-1185">Reference proteome</keyword>
<dbReference type="EMBL" id="SRYA01000091">
    <property type="protein sequence ID" value="TGY89433.1"/>
    <property type="molecule type" value="Genomic_DNA"/>
</dbReference>
<evidence type="ECO:0000313" key="1">
    <source>
        <dbReference type="EMBL" id="TGY89433.1"/>
    </source>
</evidence>
<sequence>MSVWEMYDVVLVYLNIVNGKFTGAEYQLDCGYIGSYLIKSGKSVCQYINKNLSSLQSLITDLKSNYKCNIYCFYINEYNYFVSKTVINNLKKAFGICNVIIVGPSAEYIGNYLLNEVEADYCITHAAAITLDCILDKKKKESISNLFYRDGKEIYTTKKEVLDYTLDNLGFPYQSGMIPPEEIQNVGMLTSVGCYGNCTFCSYKKDNKAFKVHTIEAIMEEIDYISHYIRGKNVRLNFVDDCFSMNSERTYAVCKNLKRRNYIFRYWCCSRADLLNEDIIDLMADCNFSGVVIGLETASEKIFGKIGKIENSKNSIKYIERIADIFKYGKKRGINPYVSANFGLPFEEYEDVQTTLQYLVKNNMRDNVSICFTTAFPGSQLFDKNYLFDSKIETTPYKLPFRSQYKGYMKSVYYQLEEIGYQKHNVQMWKRVIVEAFSGVCLSDLKKNKNCVKYIFVNKLNKAALNTISRYISVNGYILVEIDKLEFKNVLYSEDRKTLCMMTKQYDSIMHEAYEEDCYIPNIIFYHISNGNIYFQPNANYIPKKRAIKLREIKSIHDYEELYDEALRYATTQVILISNLKKGVITNACRWGQEKCNRFWIGEQNEIFNCCHFKVGNADGLKQKSNHSDKCVVYQNNSNSDMILSKYITIISCFYSYYEITDYDDNDIVGINVDENMNFRVIGKE</sequence>
<gene>
    <name evidence="1" type="ORF">E5329_25030</name>
</gene>